<dbReference type="InterPro" id="IPR014245">
    <property type="entry name" value="Spore_III_AF"/>
</dbReference>
<name>A0A3M7TX33_9BACI</name>
<dbReference type="EMBL" id="RHIB01000001">
    <property type="protein sequence ID" value="RNA68975.1"/>
    <property type="molecule type" value="Genomic_DNA"/>
</dbReference>
<dbReference type="AlphaFoldDB" id="A0A3M7TX33"/>
<protein>
    <submittedName>
        <fullName evidence="1">Stage III sporulation protein AF</fullName>
    </submittedName>
</protein>
<dbReference type="OrthoDB" id="2375554at2"/>
<dbReference type="RefSeq" id="WP_122896497.1">
    <property type="nucleotide sequence ID" value="NZ_RHIB01000001.1"/>
</dbReference>
<evidence type="ECO:0000313" key="1">
    <source>
        <dbReference type="EMBL" id="RNA68975.1"/>
    </source>
</evidence>
<proteinExistence type="predicted"/>
<dbReference type="Proteomes" id="UP000278746">
    <property type="component" value="Unassembled WGS sequence"/>
</dbReference>
<comment type="caution">
    <text evidence="1">The sequence shown here is derived from an EMBL/GenBank/DDBJ whole genome shotgun (WGS) entry which is preliminary data.</text>
</comment>
<reference evidence="1 2" key="1">
    <citation type="submission" date="2018-10" db="EMBL/GenBank/DDBJ databases">
        <title>Bacillus Keqinensis sp. nov., a moderately halophilic bacterium isolated from a saline-alkaline lake.</title>
        <authorList>
            <person name="Wang H."/>
        </authorList>
    </citation>
    <scope>NUCLEOTIDE SEQUENCE [LARGE SCALE GENOMIC DNA]</scope>
    <source>
        <strain evidence="1 2">KQ-3</strain>
    </source>
</reference>
<sequence length="225" mass="24891">MAYITQWITNIILLILFAAILELLLPNSSLQRYVKLVVGLMVLMVMIQPILTVFKTDPEDWLSSVSEWVDGDLPDEETSIERKKVEIEKGRLAYISEQVAVQMKNEAKEPLKQQFGLVPQEVTIELEEFQENENILAGLKVVRAVLAPAGEEAEEEVNAGQADGITLVETVVIHPVGDGSGDEKEDAAVLADVHEVDEITAFLSVQWQIPSENILLELKGGGEDD</sequence>
<dbReference type="NCBIfam" id="TIGR02896">
    <property type="entry name" value="spore_III_AF"/>
    <property type="match status" value="1"/>
</dbReference>
<evidence type="ECO:0000313" key="2">
    <source>
        <dbReference type="Proteomes" id="UP000278746"/>
    </source>
</evidence>
<organism evidence="1 2">
    <name type="scientific">Alteribacter keqinensis</name>
    <dbReference type="NCBI Taxonomy" id="2483800"/>
    <lineage>
        <taxon>Bacteria</taxon>
        <taxon>Bacillati</taxon>
        <taxon>Bacillota</taxon>
        <taxon>Bacilli</taxon>
        <taxon>Bacillales</taxon>
        <taxon>Bacillaceae</taxon>
        <taxon>Alteribacter</taxon>
    </lineage>
</organism>
<keyword evidence="2" id="KW-1185">Reference proteome</keyword>
<dbReference type="Pfam" id="PF09581">
    <property type="entry name" value="Spore_III_AF"/>
    <property type="match status" value="1"/>
</dbReference>
<gene>
    <name evidence="1" type="primary">spoIIIAF</name>
    <name evidence="1" type="ORF">EBO34_03175</name>
</gene>
<accession>A0A3M7TX33</accession>